<sequence>MEEGHSYTEVESMPSAIETARRNVKIYTMNDWLNVFHVARSTRGNNKTNGNYTITELLYSDTIDLKYVAANVINNRTTENEGKRVNWLKVKIMRYEKHKPGLIIFKYNHSDLEFKSIRTA</sequence>
<reference evidence="1 2" key="1">
    <citation type="submission" date="2023-02" db="EMBL/GenBank/DDBJ databases">
        <title>LHISI_Scaffold_Assembly.</title>
        <authorList>
            <person name="Stuart O.P."/>
            <person name="Cleave R."/>
            <person name="Magrath M.J.L."/>
            <person name="Mikheyev A.S."/>
        </authorList>
    </citation>
    <scope>NUCLEOTIDE SEQUENCE [LARGE SCALE GENOMIC DNA]</scope>
    <source>
        <strain evidence="1">Daus_M_001</strain>
        <tissue evidence="1">Leg muscle</tissue>
    </source>
</reference>
<name>A0ABQ9G6T0_9NEOP</name>
<accession>A0ABQ9G6T0</accession>
<dbReference type="Proteomes" id="UP001159363">
    <property type="component" value="Chromosome 14"/>
</dbReference>
<evidence type="ECO:0000313" key="2">
    <source>
        <dbReference type="Proteomes" id="UP001159363"/>
    </source>
</evidence>
<keyword evidence="2" id="KW-1185">Reference proteome</keyword>
<proteinExistence type="predicted"/>
<organism evidence="1 2">
    <name type="scientific">Dryococelus australis</name>
    <dbReference type="NCBI Taxonomy" id="614101"/>
    <lineage>
        <taxon>Eukaryota</taxon>
        <taxon>Metazoa</taxon>
        <taxon>Ecdysozoa</taxon>
        <taxon>Arthropoda</taxon>
        <taxon>Hexapoda</taxon>
        <taxon>Insecta</taxon>
        <taxon>Pterygota</taxon>
        <taxon>Neoptera</taxon>
        <taxon>Polyneoptera</taxon>
        <taxon>Phasmatodea</taxon>
        <taxon>Verophasmatodea</taxon>
        <taxon>Anareolatae</taxon>
        <taxon>Phasmatidae</taxon>
        <taxon>Eurycanthinae</taxon>
        <taxon>Dryococelus</taxon>
    </lineage>
</organism>
<comment type="caution">
    <text evidence="1">The sequence shown here is derived from an EMBL/GenBank/DDBJ whole genome shotgun (WGS) entry which is preliminary data.</text>
</comment>
<evidence type="ECO:0000313" key="1">
    <source>
        <dbReference type="EMBL" id="KAJ8868165.1"/>
    </source>
</evidence>
<dbReference type="EMBL" id="JARBHB010000015">
    <property type="protein sequence ID" value="KAJ8868165.1"/>
    <property type="molecule type" value="Genomic_DNA"/>
</dbReference>
<protein>
    <submittedName>
        <fullName evidence="1">Uncharacterized protein</fullName>
    </submittedName>
</protein>
<gene>
    <name evidence="1" type="ORF">PR048_031974</name>
</gene>